<keyword evidence="2" id="KW-0479">Metal-binding</keyword>
<keyword evidence="1" id="KW-0004">4Fe-4S</keyword>
<evidence type="ECO:0000256" key="5">
    <source>
        <dbReference type="SAM" id="MobiDB-lite"/>
    </source>
</evidence>
<accession>A0A9X1B8T7</accession>
<dbReference type="InterPro" id="IPR011257">
    <property type="entry name" value="DNA_glycosylase"/>
</dbReference>
<dbReference type="Proteomes" id="UP001138802">
    <property type="component" value="Unassembled WGS sequence"/>
</dbReference>
<dbReference type="GO" id="GO:0051539">
    <property type="term" value="F:4 iron, 4 sulfur cluster binding"/>
    <property type="evidence" value="ECO:0007669"/>
    <property type="project" value="UniProtKB-KW"/>
</dbReference>
<evidence type="ECO:0000256" key="3">
    <source>
        <dbReference type="ARBA" id="ARBA00023004"/>
    </source>
</evidence>
<dbReference type="GO" id="GO:0046872">
    <property type="term" value="F:metal ion binding"/>
    <property type="evidence" value="ECO:0007669"/>
    <property type="project" value="UniProtKB-KW"/>
</dbReference>
<evidence type="ECO:0000313" key="7">
    <source>
        <dbReference type="EMBL" id="MBK1644598.1"/>
    </source>
</evidence>
<gene>
    <name evidence="7" type="ORF">CKO25_08035</name>
</gene>
<dbReference type="EMBL" id="NRSD01000006">
    <property type="protein sequence ID" value="MBK1644598.1"/>
    <property type="molecule type" value="Genomic_DNA"/>
</dbReference>
<keyword evidence="4" id="KW-0411">Iron-sulfur</keyword>
<dbReference type="GO" id="GO:0004519">
    <property type="term" value="F:endonuclease activity"/>
    <property type="evidence" value="ECO:0007669"/>
    <property type="project" value="UniProtKB-KW"/>
</dbReference>
<keyword evidence="3" id="KW-0408">Iron</keyword>
<keyword evidence="8" id="KW-1185">Reference proteome</keyword>
<keyword evidence="7" id="KW-0540">Nuclease</keyword>
<dbReference type="PANTHER" id="PTHR10359">
    <property type="entry name" value="A/G-SPECIFIC ADENINE GLYCOSYLASE/ENDONUCLEASE III"/>
    <property type="match status" value="1"/>
</dbReference>
<dbReference type="SMART" id="SM00478">
    <property type="entry name" value="ENDO3c"/>
    <property type="match status" value="1"/>
</dbReference>
<sequence length="240" mass="26400">MEQLALRAIHARLLAHFGPQQWWPAESAFEVMIGAILTQNTAWTNVERALTRLRARVPLTAAAILALAEPELAEALRPSGYYHLKTMRVRAFCSAYEAGGGFSALAARDTHSLRTWLLAVKGIGPETADDILLYAFDRPVFVVDAYTRRLFSRLGLLPGKPGYESIRHAFEQALGPDVDLFKEYHALIVSQGKTVCRQRPRCGLCAVASLCAAASSDSLDPSPETDLARARHRGPTPFDE</sequence>
<dbReference type="Gene3D" id="1.10.1670.10">
    <property type="entry name" value="Helix-hairpin-Helix base-excision DNA repair enzymes (C-terminal)"/>
    <property type="match status" value="1"/>
</dbReference>
<dbReference type="InterPro" id="IPR023170">
    <property type="entry name" value="HhH_base_excis_C"/>
</dbReference>
<dbReference type="Pfam" id="PF00730">
    <property type="entry name" value="HhH-GPD"/>
    <property type="match status" value="1"/>
</dbReference>
<dbReference type="Gene3D" id="1.10.340.30">
    <property type="entry name" value="Hypothetical protein, domain 2"/>
    <property type="match status" value="1"/>
</dbReference>
<evidence type="ECO:0000259" key="6">
    <source>
        <dbReference type="SMART" id="SM00478"/>
    </source>
</evidence>
<dbReference type="GO" id="GO:0006284">
    <property type="term" value="P:base-excision repair"/>
    <property type="evidence" value="ECO:0007669"/>
    <property type="project" value="InterPro"/>
</dbReference>
<evidence type="ECO:0000256" key="1">
    <source>
        <dbReference type="ARBA" id="ARBA00022485"/>
    </source>
</evidence>
<dbReference type="InterPro" id="IPR003265">
    <property type="entry name" value="HhH-GPD_domain"/>
</dbReference>
<dbReference type="CDD" id="cd00056">
    <property type="entry name" value="ENDO3c"/>
    <property type="match status" value="1"/>
</dbReference>
<dbReference type="AlphaFoldDB" id="A0A9X1B8T7"/>
<name>A0A9X1B8T7_9GAMM</name>
<keyword evidence="7" id="KW-0378">Hydrolase</keyword>
<proteinExistence type="predicted"/>
<feature type="region of interest" description="Disordered" evidence="5">
    <location>
        <begin position="215"/>
        <end position="240"/>
    </location>
</feature>
<feature type="domain" description="HhH-GPD" evidence="6">
    <location>
        <begin position="37"/>
        <end position="194"/>
    </location>
</feature>
<dbReference type="RefSeq" id="WP_200387402.1">
    <property type="nucleotide sequence ID" value="NZ_NRSD01000006.1"/>
</dbReference>
<dbReference type="PANTHER" id="PTHR10359:SF19">
    <property type="entry name" value="DNA REPAIR GLYCOSYLASE MJ1434-RELATED"/>
    <property type="match status" value="1"/>
</dbReference>
<dbReference type="SUPFAM" id="SSF48150">
    <property type="entry name" value="DNA-glycosylase"/>
    <property type="match status" value="1"/>
</dbReference>
<dbReference type="PIRSF" id="PIRSF001435">
    <property type="entry name" value="Nth"/>
    <property type="match status" value="1"/>
</dbReference>
<keyword evidence="7" id="KW-0255">Endonuclease</keyword>
<protein>
    <submittedName>
        <fullName evidence="7">Endonuclease</fullName>
    </submittedName>
</protein>
<evidence type="ECO:0000313" key="8">
    <source>
        <dbReference type="Proteomes" id="UP001138802"/>
    </source>
</evidence>
<evidence type="ECO:0000256" key="2">
    <source>
        <dbReference type="ARBA" id="ARBA00022723"/>
    </source>
</evidence>
<evidence type="ECO:0000256" key="4">
    <source>
        <dbReference type="ARBA" id="ARBA00023014"/>
    </source>
</evidence>
<reference evidence="7 8" key="1">
    <citation type="journal article" date="2020" name="Microorganisms">
        <title>Osmotic Adaptation and Compatible Solute Biosynthesis of Phototrophic Bacteria as Revealed from Genome Analyses.</title>
        <authorList>
            <person name="Imhoff J.F."/>
            <person name="Rahn T."/>
            <person name="Kunzel S."/>
            <person name="Keller A."/>
            <person name="Neulinger S.C."/>
        </authorList>
    </citation>
    <scope>NUCLEOTIDE SEQUENCE [LARGE SCALE GENOMIC DNA]</scope>
    <source>
        <strain evidence="7 8">DSM 21303</strain>
    </source>
</reference>
<organism evidence="7 8">
    <name type="scientific">Thiocapsa imhoffii</name>
    <dbReference type="NCBI Taxonomy" id="382777"/>
    <lineage>
        <taxon>Bacteria</taxon>
        <taxon>Pseudomonadati</taxon>
        <taxon>Pseudomonadota</taxon>
        <taxon>Gammaproteobacteria</taxon>
        <taxon>Chromatiales</taxon>
        <taxon>Chromatiaceae</taxon>
        <taxon>Thiocapsa</taxon>
    </lineage>
</organism>
<comment type="caution">
    <text evidence="7">The sequence shown here is derived from an EMBL/GenBank/DDBJ whole genome shotgun (WGS) entry which is preliminary data.</text>
</comment>